<reference evidence="1 2" key="1">
    <citation type="submission" date="2014-11" db="EMBL/GenBank/DDBJ databases">
        <title>Genetic blueprint of the zoonotic pathogen Toxocara canis.</title>
        <authorList>
            <person name="Zhu X.-Q."/>
            <person name="Korhonen P.K."/>
            <person name="Cai H."/>
            <person name="Young N.D."/>
            <person name="Nejsum P."/>
            <person name="von Samson-Himmelstjerna G."/>
            <person name="Boag P.R."/>
            <person name="Tan P."/>
            <person name="Li Q."/>
            <person name="Min J."/>
            <person name="Yang Y."/>
            <person name="Wang X."/>
            <person name="Fang X."/>
            <person name="Hall R.S."/>
            <person name="Hofmann A."/>
            <person name="Sternberg P.W."/>
            <person name="Jex A.R."/>
            <person name="Gasser R.B."/>
        </authorList>
    </citation>
    <scope>NUCLEOTIDE SEQUENCE [LARGE SCALE GENOMIC DNA]</scope>
    <source>
        <strain evidence="1">PN_DK_2014</strain>
    </source>
</reference>
<dbReference type="EMBL" id="JPKZ01001738">
    <property type="protein sequence ID" value="KHN80498.1"/>
    <property type="molecule type" value="Genomic_DNA"/>
</dbReference>
<evidence type="ECO:0000313" key="2">
    <source>
        <dbReference type="Proteomes" id="UP000031036"/>
    </source>
</evidence>
<name>A0A0B2VG18_TOXCA</name>
<dbReference type="AlphaFoldDB" id="A0A0B2VG18"/>
<gene>
    <name evidence="1" type="ORF">Tcan_17088</name>
</gene>
<accession>A0A0B2VG18</accession>
<proteinExistence type="predicted"/>
<sequence length="114" mass="13164">MIDFMLTFACNAVMLIVDANVYNKIRQFRGVLFQARYSNLLFIICEICSSTVANCIERDGTDFVLGTLLCHLQHALDRLISIIFHWRCHRLKKVAVVHHAVHCNVITRDSWICV</sequence>
<protein>
    <submittedName>
        <fullName evidence="1">Uncharacterized protein</fullName>
    </submittedName>
</protein>
<evidence type="ECO:0000313" key="1">
    <source>
        <dbReference type="EMBL" id="KHN80498.1"/>
    </source>
</evidence>
<comment type="caution">
    <text evidence="1">The sequence shown here is derived from an EMBL/GenBank/DDBJ whole genome shotgun (WGS) entry which is preliminary data.</text>
</comment>
<organism evidence="1 2">
    <name type="scientific">Toxocara canis</name>
    <name type="common">Canine roundworm</name>
    <dbReference type="NCBI Taxonomy" id="6265"/>
    <lineage>
        <taxon>Eukaryota</taxon>
        <taxon>Metazoa</taxon>
        <taxon>Ecdysozoa</taxon>
        <taxon>Nematoda</taxon>
        <taxon>Chromadorea</taxon>
        <taxon>Rhabditida</taxon>
        <taxon>Spirurina</taxon>
        <taxon>Ascaridomorpha</taxon>
        <taxon>Ascaridoidea</taxon>
        <taxon>Toxocaridae</taxon>
        <taxon>Toxocara</taxon>
    </lineage>
</organism>
<dbReference type="Proteomes" id="UP000031036">
    <property type="component" value="Unassembled WGS sequence"/>
</dbReference>
<keyword evidence="2" id="KW-1185">Reference proteome</keyword>